<dbReference type="InterPro" id="IPR012934">
    <property type="entry name" value="Znf_AD"/>
</dbReference>
<dbReference type="PANTHER" id="PTHR46060:SF1">
    <property type="entry name" value="MARINER MOS1 TRANSPOSASE-LIKE PROTEIN"/>
    <property type="match status" value="1"/>
</dbReference>
<protein>
    <submittedName>
        <fullName evidence="3">Zinc finger, AD-type</fullName>
    </submittedName>
</protein>
<dbReference type="GO" id="GO:0008270">
    <property type="term" value="F:zinc ion binding"/>
    <property type="evidence" value="ECO:0007669"/>
    <property type="project" value="UniProtKB-UniRule"/>
</dbReference>
<feature type="binding site" evidence="1">
    <location>
        <position position="55"/>
    </location>
    <ligand>
        <name>Zn(2+)</name>
        <dbReference type="ChEBI" id="CHEBI:29105"/>
    </ligand>
</feature>
<feature type="binding site" evidence="1">
    <location>
        <position position="7"/>
    </location>
    <ligand>
        <name>Zn(2+)</name>
        <dbReference type="ChEBI" id="CHEBI:29105"/>
    </ligand>
</feature>
<dbReference type="SMART" id="SM00868">
    <property type="entry name" value="zf-AD"/>
    <property type="match status" value="1"/>
</dbReference>
<feature type="binding site" evidence="1">
    <location>
        <position position="10"/>
    </location>
    <ligand>
        <name>Zn(2+)</name>
        <dbReference type="ChEBI" id="CHEBI:29105"/>
    </ligand>
</feature>
<dbReference type="Proteomes" id="UP000325440">
    <property type="component" value="Unassembled WGS sequence"/>
</dbReference>
<proteinExistence type="predicted"/>
<organism evidence="3 4">
    <name type="scientific">Cinara cedri</name>
    <dbReference type="NCBI Taxonomy" id="506608"/>
    <lineage>
        <taxon>Eukaryota</taxon>
        <taxon>Metazoa</taxon>
        <taxon>Ecdysozoa</taxon>
        <taxon>Arthropoda</taxon>
        <taxon>Hexapoda</taxon>
        <taxon>Insecta</taxon>
        <taxon>Pterygota</taxon>
        <taxon>Neoptera</taxon>
        <taxon>Paraneoptera</taxon>
        <taxon>Hemiptera</taxon>
        <taxon>Sternorrhyncha</taxon>
        <taxon>Aphidomorpha</taxon>
        <taxon>Aphidoidea</taxon>
        <taxon>Aphididae</taxon>
        <taxon>Lachninae</taxon>
        <taxon>Cinara</taxon>
    </lineage>
</organism>
<sequence length="273" mass="31552">MAHVYKCRLCDSEYRDQFFVTSIFSEEGRKREFAAKIFYTLWILIIEEENPLYICRSCIKSVEQLYSFIVICRSKNTKIMERLKIPDFHYHWTLRKNPGYLTKPISWFFNHLHGNDLYEATTQIMRNESLPMTKTSMEIVASVQLNVINNINNIGANAANNVNIVHNINAGNGTASQSSLNFTDIPSTSKSHHSVVSLRTKLCNVKNEQRIVIKFLVKSGEKLDEIFRKLQRVFGNDCLSKPRVYEWVARFALGREPTQDDARSGAPKIVHTR</sequence>
<keyword evidence="1" id="KW-0479">Metal-binding</keyword>
<dbReference type="Gene3D" id="3.40.1800.20">
    <property type="match status" value="1"/>
</dbReference>
<keyword evidence="4" id="KW-1185">Reference proteome</keyword>
<feature type="binding site" evidence="1">
    <location>
        <position position="58"/>
    </location>
    <ligand>
        <name>Zn(2+)</name>
        <dbReference type="ChEBI" id="CHEBI:29105"/>
    </ligand>
</feature>
<name>A0A5E4NDF8_9HEMI</name>
<dbReference type="SUPFAM" id="SSF57716">
    <property type="entry name" value="Glucocorticoid receptor-like (DNA-binding domain)"/>
    <property type="match status" value="1"/>
</dbReference>
<accession>A0A5E4NDF8</accession>
<evidence type="ECO:0000259" key="2">
    <source>
        <dbReference type="PROSITE" id="PS51915"/>
    </source>
</evidence>
<gene>
    <name evidence="3" type="ORF">CINCED_3A025459</name>
</gene>
<keyword evidence="1" id="KW-0863">Zinc-finger</keyword>
<dbReference type="AlphaFoldDB" id="A0A5E4NDF8"/>
<evidence type="ECO:0000313" key="3">
    <source>
        <dbReference type="EMBL" id="VVC41720.1"/>
    </source>
</evidence>
<dbReference type="GO" id="GO:0005634">
    <property type="term" value="C:nucleus"/>
    <property type="evidence" value="ECO:0007669"/>
    <property type="project" value="InterPro"/>
</dbReference>
<dbReference type="EMBL" id="CABPRJ010001925">
    <property type="protein sequence ID" value="VVC41720.1"/>
    <property type="molecule type" value="Genomic_DNA"/>
</dbReference>
<evidence type="ECO:0000313" key="4">
    <source>
        <dbReference type="Proteomes" id="UP000325440"/>
    </source>
</evidence>
<dbReference type="Gene3D" id="1.10.10.1450">
    <property type="match status" value="1"/>
</dbReference>
<keyword evidence="1" id="KW-0862">Zinc</keyword>
<reference evidence="3 4" key="1">
    <citation type="submission" date="2019-08" db="EMBL/GenBank/DDBJ databases">
        <authorList>
            <person name="Alioto T."/>
            <person name="Alioto T."/>
            <person name="Gomez Garrido J."/>
        </authorList>
    </citation>
    <scope>NUCLEOTIDE SEQUENCE [LARGE SCALE GENOMIC DNA]</scope>
</reference>
<dbReference type="InterPro" id="IPR052709">
    <property type="entry name" value="Transposase-MT_Hybrid"/>
</dbReference>
<dbReference type="PROSITE" id="PS51915">
    <property type="entry name" value="ZAD"/>
    <property type="match status" value="1"/>
</dbReference>
<feature type="domain" description="ZAD" evidence="2">
    <location>
        <begin position="5"/>
        <end position="82"/>
    </location>
</feature>
<dbReference type="PANTHER" id="PTHR46060">
    <property type="entry name" value="MARINER MOS1 TRANSPOSASE-LIKE PROTEIN"/>
    <property type="match status" value="1"/>
</dbReference>
<dbReference type="Pfam" id="PF17906">
    <property type="entry name" value="HTH_48"/>
    <property type="match status" value="1"/>
</dbReference>
<evidence type="ECO:0000256" key="1">
    <source>
        <dbReference type="PROSITE-ProRule" id="PRU01263"/>
    </source>
</evidence>
<dbReference type="InterPro" id="IPR041426">
    <property type="entry name" value="Mos1_HTH"/>
</dbReference>